<dbReference type="EC" id="1.1.1.169" evidence="3 10"/>
<dbReference type="PANTHER" id="PTHR21708:SF26">
    <property type="entry name" value="2-DEHYDROPANTOATE 2-REDUCTASE"/>
    <property type="match status" value="1"/>
</dbReference>
<evidence type="ECO:0000259" key="11">
    <source>
        <dbReference type="Pfam" id="PF02558"/>
    </source>
</evidence>
<dbReference type="GO" id="GO:0005737">
    <property type="term" value="C:cytoplasm"/>
    <property type="evidence" value="ECO:0007669"/>
    <property type="project" value="TreeGrafter"/>
</dbReference>
<dbReference type="RefSeq" id="WP_091353541.1">
    <property type="nucleotide sequence ID" value="NZ_AP025284.1"/>
</dbReference>
<dbReference type="AlphaFoldDB" id="A0A1H9DG13"/>
<evidence type="ECO:0000313" key="13">
    <source>
        <dbReference type="EMBL" id="SEQ12416.1"/>
    </source>
</evidence>
<dbReference type="SUPFAM" id="SSF51735">
    <property type="entry name" value="NAD(P)-binding Rossmann-fold domains"/>
    <property type="match status" value="1"/>
</dbReference>
<evidence type="ECO:0000256" key="4">
    <source>
        <dbReference type="ARBA" id="ARBA00019465"/>
    </source>
</evidence>
<organism evidence="13 14">
    <name type="scientific">Amphritea atlantica</name>
    <dbReference type="NCBI Taxonomy" id="355243"/>
    <lineage>
        <taxon>Bacteria</taxon>
        <taxon>Pseudomonadati</taxon>
        <taxon>Pseudomonadota</taxon>
        <taxon>Gammaproteobacteria</taxon>
        <taxon>Oceanospirillales</taxon>
        <taxon>Oceanospirillaceae</taxon>
        <taxon>Amphritea</taxon>
    </lineage>
</organism>
<dbReference type="Pfam" id="PF08546">
    <property type="entry name" value="ApbA_C"/>
    <property type="match status" value="1"/>
</dbReference>
<evidence type="ECO:0000259" key="12">
    <source>
        <dbReference type="Pfam" id="PF08546"/>
    </source>
</evidence>
<comment type="similarity">
    <text evidence="2 10">Belongs to the ketopantoate reductase family.</text>
</comment>
<evidence type="ECO:0000256" key="1">
    <source>
        <dbReference type="ARBA" id="ARBA00004994"/>
    </source>
</evidence>
<keyword evidence="14" id="KW-1185">Reference proteome</keyword>
<dbReference type="InterPro" id="IPR013332">
    <property type="entry name" value="KPR_N"/>
</dbReference>
<dbReference type="SUPFAM" id="SSF48179">
    <property type="entry name" value="6-phosphogluconate dehydrogenase C-terminal domain-like"/>
    <property type="match status" value="1"/>
</dbReference>
<comment type="catalytic activity">
    <reaction evidence="9 10">
        <text>(R)-pantoate + NADP(+) = 2-dehydropantoate + NADPH + H(+)</text>
        <dbReference type="Rhea" id="RHEA:16233"/>
        <dbReference type="ChEBI" id="CHEBI:11561"/>
        <dbReference type="ChEBI" id="CHEBI:15378"/>
        <dbReference type="ChEBI" id="CHEBI:15980"/>
        <dbReference type="ChEBI" id="CHEBI:57783"/>
        <dbReference type="ChEBI" id="CHEBI:58349"/>
        <dbReference type="EC" id="1.1.1.169"/>
    </reaction>
</comment>
<dbReference type="NCBIfam" id="TIGR00745">
    <property type="entry name" value="apbA_panE"/>
    <property type="match status" value="1"/>
</dbReference>
<dbReference type="EMBL" id="FOGB01000001">
    <property type="protein sequence ID" value="SEQ12416.1"/>
    <property type="molecule type" value="Genomic_DNA"/>
</dbReference>
<dbReference type="Gene3D" id="1.10.1040.10">
    <property type="entry name" value="N-(1-d-carboxylethyl)-l-norvaline Dehydrogenase, domain 2"/>
    <property type="match status" value="1"/>
</dbReference>
<evidence type="ECO:0000256" key="3">
    <source>
        <dbReference type="ARBA" id="ARBA00013014"/>
    </source>
</evidence>
<evidence type="ECO:0000256" key="5">
    <source>
        <dbReference type="ARBA" id="ARBA00022655"/>
    </source>
</evidence>
<keyword evidence="6 10" id="KW-0521">NADP</keyword>
<keyword evidence="5 10" id="KW-0566">Pantothenate biosynthesis</keyword>
<dbReference type="FunFam" id="1.10.1040.10:FF:000017">
    <property type="entry name" value="2-dehydropantoate 2-reductase"/>
    <property type="match status" value="1"/>
</dbReference>
<dbReference type="STRING" id="355243.SAMN03080615_00533"/>
<dbReference type="Pfam" id="PF02558">
    <property type="entry name" value="ApbA"/>
    <property type="match status" value="1"/>
</dbReference>
<dbReference type="UniPathway" id="UPA00028">
    <property type="reaction ID" value="UER00004"/>
</dbReference>
<dbReference type="Proteomes" id="UP000198749">
    <property type="component" value="Unassembled WGS sequence"/>
</dbReference>
<evidence type="ECO:0000256" key="2">
    <source>
        <dbReference type="ARBA" id="ARBA00007870"/>
    </source>
</evidence>
<sequence length="316" mass="34404">MRFLFIGAGGIGCYYGARLQLQGHQVCYLARGEHLQALQQNGLQVSHPDLSFNQPVDAVDIDSLQRQYPCNSFDLILLTLKAGATAAILQQLKDWLHTAEVPVLSLQNGVDNEPLIEQALGRPRTLGGLAVRIGGHIIAPGQIEATGPAQVVMGSWPNQSSDQACNPSTLEPIVDVLNQAGIPTRLSADIRHELWRKLLINNGVNPLSALTRLDTRSLTSHPTYGKTVYRMMQEVAAVSVADDVILSKQDVDEMFELISSFDAIKTSMLVDKEKGRPLELDGISGAVLQRAVQLGIDVPNTELVHALLQQQEQPSL</sequence>
<dbReference type="InterPro" id="IPR036291">
    <property type="entry name" value="NAD(P)-bd_dom_sf"/>
</dbReference>
<comment type="pathway">
    <text evidence="1 10">Cofactor biosynthesis; (R)-pantothenate biosynthesis; (R)-pantoate from 3-methyl-2-oxobutanoate: step 2/2.</text>
</comment>
<feature type="domain" description="Ketopantoate reductase N-terminal" evidence="11">
    <location>
        <begin position="4"/>
        <end position="157"/>
    </location>
</feature>
<dbReference type="PANTHER" id="PTHR21708">
    <property type="entry name" value="PROBABLE 2-DEHYDROPANTOATE 2-REDUCTASE"/>
    <property type="match status" value="1"/>
</dbReference>
<evidence type="ECO:0000313" key="14">
    <source>
        <dbReference type="Proteomes" id="UP000198749"/>
    </source>
</evidence>
<evidence type="ECO:0000256" key="7">
    <source>
        <dbReference type="ARBA" id="ARBA00023002"/>
    </source>
</evidence>
<name>A0A1H9DG13_9GAMM</name>
<keyword evidence="7 10" id="KW-0560">Oxidoreductase</keyword>
<dbReference type="OrthoDB" id="6530772at2"/>
<evidence type="ECO:0000256" key="10">
    <source>
        <dbReference type="RuleBase" id="RU362068"/>
    </source>
</evidence>
<reference evidence="14" key="1">
    <citation type="submission" date="2016-10" db="EMBL/GenBank/DDBJ databases">
        <authorList>
            <person name="Varghese N."/>
            <person name="Submissions S."/>
        </authorList>
    </citation>
    <scope>NUCLEOTIDE SEQUENCE [LARGE SCALE GENOMIC DNA]</scope>
    <source>
        <strain evidence="14">DSM 18887</strain>
    </source>
</reference>
<gene>
    <name evidence="13" type="ORF">SAMN03080615_00533</name>
</gene>
<dbReference type="Gene3D" id="3.40.50.720">
    <property type="entry name" value="NAD(P)-binding Rossmann-like Domain"/>
    <property type="match status" value="1"/>
</dbReference>
<evidence type="ECO:0000256" key="8">
    <source>
        <dbReference type="ARBA" id="ARBA00032024"/>
    </source>
</evidence>
<accession>A0A1H9DG13</accession>
<dbReference type="InterPro" id="IPR008927">
    <property type="entry name" value="6-PGluconate_DH-like_C_sf"/>
</dbReference>
<comment type="function">
    <text evidence="10">Catalyzes the NADPH-dependent reduction of ketopantoate into pantoic acid.</text>
</comment>
<dbReference type="GO" id="GO:0008677">
    <property type="term" value="F:2-dehydropantoate 2-reductase activity"/>
    <property type="evidence" value="ECO:0007669"/>
    <property type="project" value="UniProtKB-EC"/>
</dbReference>
<dbReference type="InterPro" id="IPR013752">
    <property type="entry name" value="KPA_reductase"/>
</dbReference>
<evidence type="ECO:0000256" key="6">
    <source>
        <dbReference type="ARBA" id="ARBA00022857"/>
    </source>
</evidence>
<evidence type="ECO:0000256" key="9">
    <source>
        <dbReference type="ARBA" id="ARBA00048793"/>
    </source>
</evidence>
<dbReference type="InterPro" id="IPR003710">
    <property type="entry name" value="ApbA"/>
</dbReference>
<protein>
    <recommendedName>
        <fullName evidence="4 10">2-dehydropantoate 2-reductase</fullName>
        <ecNumber evidence="3 10">1.1.1.169</ecNumber>
    </recommendedName>
    <alternativeName>
        <fullName evidence="8 10">Ketopantoate reductase</fullName>
    </alternativeName>
</protein>
<feature type="domain" description="Ketopantoate reductase C-terminal" evidence="12">
    <location>
        <begin position="189"/>
        <end position="311"/>
    </location>
</feature>
<proteinExistence type="inferred from homology"/>
<dbReference type="InterPro" id="IPR013328">
    <property type="entry name" value="6PGD_dom2"/>
</dbReference>
<dbReference type="GO" id="GO:0015940">
    <property type="term" value="P:pantothenate biosynthetic process"/>
    <property type="evidence" value="ECO:0007669"/>
    <property type="project" value="UniProtKB-UniPathway"/>
</dbReference>
<dbReference type="InterPro" id="IPR051402">
    <property type="entry name" value="KPR-Related"/>
</dbReference>